<evidence type="ECO:0000256" key="7">
    <source>
        <dbReference type="ARBA" id="ARBA00022989"/>
    </source>
</evidence>
<dbReference type="OrthoDB" id="8533534at2"/>
<dbReference type="GO" id="GO:0015420">
    <property type="term" value="F:ABC-type vitamin B12 transporter activity"/>
    <property type="evidence" value="ECO:0007669"/>
    <property type="project" value="UniProtKB-UniRule"/>
</dbReference>
<dbReference type="PANTHER" id="PTHR34308">
    <property type="entry name" value="COBALAMIN BIOSYNTHESIS PROTEIN CBIB"/>
    <property type="match status" value="1"/>
</dbReference>
<keyword evidence="11" id="KW-1185">Reference proteome</keyword>
<evidence type="ECO:0000313" key="11">
    <source>
        <dbReference type="Proteomes" id="UP000245081"/>
    </source>
</evidence>
<feature type="transmembrane region" description="Helical" evidence="9">
    <location>
        <begin position="72"/>
        <end position="89"/>
    </location>
</feature>
<sequence>MSFLVLLGALLLTYYRPLPVKFAAGHWHRDFSRLMERNLNDGHARHGFIAWVLSALLPTLLIAVAYYLLWHFAVPLATLYGVVVLYLVLDFRGFSAPAEAIAKALRDNHIQDARERLELWSGQSAEAYGAGEISRVAIETTLMRSHYSLYAPIFWFMLLGPAGAVLYRLSQSVDAVWGGQDEPFNRVPRTIFYWLDWLPVRFTAVCFAVVGDFEDALYCWRTQAAAWKNEAVGIMLASGAGALGVRIGEPLPFKGILEYRPEMGLGDVADADYLMSTVGLIWRALVLMLALMLLLTFANWLGN</sequence>
<evidence type="ECO:0000256" key="9">
    <source>
        <dbReference type="HAMAP-Rule" id="MF_00024"/>
    </source>
</evidence>
<dbReference type="Proteomes" id="UP000245081">
    <property type="component" value="Unassembled WGS sequence"/>
</dbReference>
<dbReference type="GO" id="GO:0016874">
    <property type="term" value="F:ligase activity"/>
    <property type="evidence" value="ECO:0007669"/>
    <property type="project" value="UniProtKB-KW"/>
</dbReference>
<evidence type="ECO:0000256" key="4">
    <source>
        <dbReference type="ARBA" id="ARBA00022475"/>
    </source>
</evidence>
<keyword evidence="8 9" id="KW-0472">Membrane</keyword>
<comment type="caution">
    <text evidence="10">The sequence shown here is derived from an EMBL/GenBank/DDBJ whole genome shotgun (WGS) entry which is preliminary data.</text>
</comment>
<comment type="function">
    <text evidence="9">Converts cobyric acid to cobinamide by the addition of aminopropanol on the F carboxylic group.</text>
</comment>
<dbReference type="GO" id="GO:0005886">
    <property type="term" value="C:plasma membrane"/>
    <property type="evidence" value="ECO:0007669"/>
    <property type="project" value="UniProtKB-SubCell"/>
</dbReference>
<dbReference type="Pfam" id="PF03186">
    <property type="entry name" value="CobD_Cbib"/>
    <property type="match status" value="1"/>
</dbReference>
<keyword evidence="7 9" id="KW-1133">Transmembrane helix</keyword>
<dbReference type="PANTHER" id="PTHR34308:SF1">
    <property type="entry name" value="COBALAMIN BIOSYNTHESIS PROTEIN CBIB"/>
    <property type="match status" value="1"/>
</dbReference>
<dbReference type="EMBL" id="BDOQ01000004">
    <property type="protein sequence ID" value="GBG13890.1"/>
    <property type="molecule type" value="Genomic_DNA"/>
</dbReference>
<dbReference type="NCBIfam" id="NF005792">
    <property type="entry name" value="PRK07630.1"/>
    <property type="match status" value="1"/>
</dbReference>
<protein>
    <recommendedName>
        <fullName evidence="9">Cobalamin biosynthesis protein CobD</fullName>
    </recommendedName>
</protein>
<evidence type="ECO:0000256" key="2">
    <source>
        <dbReference type="ARBA" id="ARBA00004953"/>
    </source>
</evidence>
<dbReference type="GO" id="GO:0009236">
    <property type="term" value="P:cobalamin biosynthetic process"/>
    <property type="evidence" value="ECO:0007669"/>
    <property type="project" value="UniProtKB-UniRule"/>
</dbReference>
<keyword evidence="5 9" id="KW-0169">Cobalamin biosynthesis</keyword>
<evidence type="ECO:0000256" key="6">
    <source>
        <dbReference type="ARBA" id="ARBA00022692"/>
    </source>
</evidence>
<evidence type="ECO:0000256" key="5">
    <source>
        <dbReference type="ARBA" id="ARBA00022573"/>
    </source>
</evidence>
<keyword evidence="6 9" id="KW-0812">Transmembrane</keyword>
<feature type="transmembrane region" description="Helical" evidence="9">
    <location>
        <begin position="280"/>
        <end position="301"/>
    </location>
</feature>
<dbReference type="HAMAP" id="MF_00024">
    <property type="entry name" value="CobD_CbiB"/>
    <property type="match status" value="1"/>
</dbReference>
<accession>A0A2R5F6J7</accession>
<gene>
    <name evidence="10" type="primary">cbiB</name>
    <name evidence="9" type="synonym">cobD</name>
    <name evidence="10" type="ORF">NMK_1442</name>
</gene>
<name>A0A2R5F6J7_9PROT</name>
<comment type="pathway">
    <text evidence="2 9">Cofactor biosynthesis; adenosylcobalamin biosynthesis.</text>
</comment>
<dbReference type="GO" id="GO:0048472">
    <property type="term" value="F:threonine-phosphate decarboxylase activity"/>
    <property type="evidence" value="ECO:0007669"/>
    <property type="project" value="InterPro"/>
</dbReference>
<feature type="transmembrane region" description="Helical" evidence="9">
    <location>
        <begin position="149"/>
        <end position="170"/>
    </location>
</feature>
<keyword evidence="4 9" id="KW-1003">Cell membrane</keyword>
<comment type="subcellular location">
    <subcellularLocation>
        <location evidence="1 9">Cell membrane</location>
        <topology evidence="1 9">Multi-pass membrane protein</topology>
    </subcellularLocation>
</comment>
<proteinExistence type="inferred from homology"/>
<dbReference type="RefSeq" id="WP_109015105.1">
    <property type="nucleotide sequence ID" value="NZ_BDOQ01000004.1"/>
</dbReference>
<comment type="similarity">
    <text evidence="3 9">Belongs to the CobD/CbiB family.</text>
</comment>
<dbReference type="InterPro" id="IPR004485">
    <property type="entry name" value="Cobalamin_biosynth_CobD/CbiB"/>
</dbReference>
<dbReference type="UniPathway" id="UPA00148"/>
<organism evidence="10 11">
    <name type="scientific">Novimethylophilus kurashikiensis</name>
    <dbReference type="NCBI Taxonomy" id="1825523"/>
    <lineage>
        <taxon>Bacteria</taxon>
        <taxon>Pseudomonadati</taxon>
        <taxon>Pseudomonadota</taxon>
        <taxon>Betaproteobacteria</taxon>
        <taxon>Nitrosomonadales</taxon>
        <taxon>Methylophilaceae</taxon>
        <taxon>Novimethylophilus</taxon>
    </lineage>
</organism>
<evidence type="ECO:0000256" key="3">
    <source>
        <dbReference type="ARBA" id="ARBA00006263"/>
    </source>
</evidence>
<evidence type="ECO:0000256" key="1">
    <source>
        <dbReference type="ARBA" id="ARBA00004651"/>
    </source>
</evidence>
<comment type="caution">
    <text evidence="9">Lacks conserved residue(s) required for the propagation of feature annotation.</text>
</comment>
<evidence type="ECO:0000313" key="10">
    <source>
        <dbReference type="EMBL" id="GBG13890.1"/>
    </source>
</evidence>
<evidence type="ECO:0000256" key="8">
    <source>
        <dbReference type="ARBA" id="ARBA00023136"/>
    </source>
</evidence>
<reference evidence="10 11" key="1">
    <citation type="journal article" date="2018" name="Environ. Microbiol.">
        <title>Isolation and genomic characterization of Novimethylophilus kurashikiensis gen. nov. sp. nov., a new lanthanide-dependent methylotrophic species of Methylophilaceae.</title>
        <authorList>
            <person name="Lv H."/>
            <person name="Sahin N."/>
            <person name="Tani A."/>
        </authorList>
    </citation>
    <scope>NUCLEOTIDE SEQUENCE [LARGE SCALE GENOMIC DNA]</scope>
    <source>
        <strain evidence="10 11">La2-4</strain>
    </source>
</reference>
<dbReference type="AlphaFoldDB" id="A0A2R5F6J7"/>
<feature type="transmembrane region" description="Helical" evidence="9">
    <location>
        <begin position="47"/>
        <end position="67"/>
    </location>
</feature>
<keyword evidence="10" id="KW-0436">Ligase</keyword>